<dbReference type="PANTHER" id="PTHR42976:SF1">
    <property type="entry name" value="GH18 DOMAIN-CONTAINING PROTEIN-RELATED"/>
    <property type="match status" value="1"/>
</dbReference>
<dbReference type="Proteomes" id="UP000655044">
    <property type="component" value="Unassembled WGS sequence"/>
</dbReference>
<dbReference type="RefSeq" id="WP_189241691.1">
    <property type="nucleotide sequence ID" value="NZ_BMQP01000003.1"/>
</dbReference>
<evidence type="ECO:0000313" key="2">
    <source>
        <dbReference type="EMBL" id="GIH82980.1"/>
    </source>
</evidence>
<sequence>MPLATDRPAARHAREPGTLPRSFTALASVALAAVTGAAVWMLPTETDEWATPAQAAHSGGAEPASGGGSPAGRRSVVSGEPAAEARSASGSGVPVSPPGAASDSPASPLSPAPGGPSGFVTFVDAVREPLFDLPRTVRPGDARWFVLGHLTAGRNGCTPGWGGVQDPGTVPVTARLDLLRAMGGEAGLVFGGPMGRELASACASPGSLASAYRQAVSVHGATHVDFEVQDSADHAAIVRRAEAITALQREFRGAGRPLTVSFTLPATGTGLSPRDQMMVRTTREAGVRISAVNLLVPIRPAHAGQSRLRPVAAAVRAAEPQVAEALGAPTASGLVALTPVLVSPGDLSPADARKLVDFATRHDLAWLSTRGATPSLDVLRLLSSPPL</sequence>
<evidence type="ECO:0000313" key="3">
    <source>
        <dbReference type="Proteomes" id="UP000655044"/>
    </source>
</evidence>
<evidence type="ECO:0008006" key="4">
    <source>
        <dbReference type="Google" id="ProtNLM"/>
    </source>
</evidence>
<dbReference type="EMBL" id="BOOI01000010">
    <property type="protein sequence ID" value="GIH82980.1"/>
    <property type="molecule type" value="Genomic_DNA"/>
</dbReference>
<reference evidence="2" key="1">
    <citation type="submission" date="2021-01" db="EMBL/GenBank/DDBJ databases">
        <title>Whole genome shotgun sequence of Planobispora rosea NBRC 15558.</title>
        <authorList>
            <person name="Komaki H."/>
            <person name="Tamura T."/>
        </authorList>
    </citation>
    <scope>NUCLEOTIDE SEQUENCE</scope>
    <source>
        <strain evidence="2">NBRC 15558</strain>
    </source>
</reference>
<protein>
    <recommendedName>
        <fullName evidence="4">Chitinase</fullName>
    </recommendedName>
</protein>
<feature type="region of interest" description="Disordered" evidence="1">
    <location>
        <begin position="50"/>
        <end position="113"/>
    </location>
</feature>
<accession>A0A8J3RX86</accession>
<name>A0A8J3RX86_PLARO</name>
<dbReference type="PANTHER" id="PTHR42976">
    <property type="entry name" value="BIFUNCTIONAL CHITINASE/LYSOZYME-RELATED"/>
    <property type="match status" value="1"/>
</dbReference>
<evidence type="ECO:0000256" key="1">
    <source>
        <dbReference type="SAM" id="MobiDB-lite"/>
    </source>
</evidence>
<comment type="caution">
    <text evidence="2">The sequence shown here is derived from an EMBL/GenBank/DDBJ whole genome shotgun (WGS) entry which is preliminary data.</text>
</comment>
<dbReference type="AlphaFoldDB" id="A0A8J3RX86"/>
<organism evidence="2 3">
    <name type="scientific">Planobispora rosea</name>
    <dbReference type="NCBI Taxonomy" id="35762"/>
    <lineage>
        <taxon>Bacteria</taxon>
        <taxon>Bacillati</taxon>
        <taxon>Actinomycetota</taxon>
        <taxon>Actinomycetes</taxon>
        <taxon>Streptosporangiales</taxon>
        <taxon>Streptosporangiaceae</taxon>
        <taxon>Planobispora</taxon>
    </lineage>
</organism>
<dbReference type="InterPro" id="IPR052750">
    <property type="entry name" value="GH18_Chitinase"/>
</dbReference>
<dbReference type="Gene3D" id="3.20.20.80">
    <property type="entry name" value="Glycosidases"/>
    <property type="match status" value="1"/>
</dbReference>
<proteinExistence type="predicted"/>
<feature type="compositionally biased region" description="Low complexity" evidence="1">
    <location>
        <begin position="55"/>
        <end position="64"/>
    </location>
</feature>
<gene>
    <name evidence="2" type="ORF">Pro02_13880</name>
</gene>
<keyword evidence="3" id="KW-1185">Reference proteome</keyword>
<feature type="compositionally biased region" description="Low complexity" evidence="1">
    <location>
        <begin position="87"/>
        <end position="107"/>
    </location>
</feature>